<gene>
    <name evidence="1" type="ORF">DGG96_16690</name>
</gene>
<reference evidence="1 2" key="1">
    <citation type="submission" date="2018-05" db="EMBL/GenBank/DDBJ databases">
        <title>Legionella qingyii sp.nov., whole genome shotgun sequence.</title>
        <authorList>
            <person name="Wu H."/>
            <person name="Zhu Q."/>
            <person name="Hu C."/>
        </authorList>
    </citation>
    <scope>NUCLEOTIDE SEQUENCE [LARGE SCALE GENOMIC DNA]</scope>
    <source>
        <strain evidence="1 2">HEB18</strain>
    </source>
</reference>
<dbReference type="AlphaFoldDB" id="A0A317TY38"/>
<comment type="caution">
    <text evidence="1">The sequence shown here is derived from an EMBL/GenBank/DDBJ whole genome shotgun (WGS) entry which is preliminary data.</text>
</comment>
<proteinExistence type="predicted"/>
<sequence length="72" mass="8472">MIVVLVDIVGLLRYVNHHEKVAKHVIVIEDGTRVIRLLEENYFQLRKLTEEHFAIIQKVQETNFIIANFSAR</sequence>
<protein>
    <submittedName>
        <fullName evidence="1">Uncharacterized protein</fullName>
    </submittedName>
</protein>
<evidence type="ECO:0000313" key="2">
    <source>
        <dbReference type="Proteomes" id="UP000247152"/>
    </source>
</evidence>
<accession>A0A317TY38</accession>
<name>A0A317TY38_9GAMM</name>
<dbReference type="EMBL" id="QHJG01000032">
    <property type="protein sequence ID" value="PWY54523.1"/>
    <property type="molecule type" value="Genomic_DNA"/>
</dbReference>
<dbReference type="Proteomes" id="UP000247152">
    <property type="component" value="Unassembled WGS sequence"/>
</dbReference>
<evidence type="ECO:0000313" key="1">
    <source>
        <dbReference type="EMBL" id="PWY54523.1"/>
    </source>
</evidence>
<organism evidence="1 2">
    <name type="scientific">Legionella qingyii</name>
    <dbReference type="NCBI Taxonomy" id="2184757"/>
    <lineage>
        <taxon>Bacteria</taxon>
        <taxon>Pseudomonadati</taxon>
        <taxon>Pseudomonadota</taxon>
        <taxon>Gammaproteobacteria</taxon>
        <taxon>Legionellales</taxon>
        <taxon>Legionellaceae</taxon>
        <taxon>Legionella</taxon>
    </lineage>
</organism>